<dbReference type="EMBL" id="JAUEPU010000060">
    <property type="protein sequence ID" value="KAK0483102.1"/>
    <property type="molecule type" value="Genomic_DNA"/>
</dbReference>
<reference evidence="1" key="1">
    <citation type="submission" date="2023-06" db="EMBL/GenBank/DDBJ databases">
        <authorList>
            <consortium name="Lawrence Berkeley National Laboratory"/>
            <person name="Ahrendt S."/>
            <person name="Sahu N."/>
            <person name="Indic B."/>
            <person name="Wong-Bajracharya J."/>
            <person name="Merenyi Z."/>
            <person name="Ke H.-M."/>
            <person name="Monk M."/>
            <person name="Kocsube S."/>
            <person name="Drula E."/>
            <person name="Lipzen A."/>
            <person name="Balint B."/>
            <person name="Henrissat B."/>
            <person name="Andreopoulos B."/>
            <person name="Martin F.M."/>
            <person name="Harder C.B."/>
            <person name="Rigling D."/>
            <person name="Ford K.L."/>
            <person name="Foster G.D."/>
            <person name="Pangilinan J."/>
            <person name="Papanicolaou A."/>
            <person name="Barry K."/>
            <person name="LaButti K."/>
            <person name="Viragh M."/>
            <person name="Koriabine M."/>
            <person name="Yan M."/>
            <person name="Riley R."/>
            <person name="Champramary S."/>
            <person name="Plett K.L."/>
            <person name="Tsai I.J."/>
            <person name="Slot J."/>
            <person name="Sipos G."/>
            <person name="Plett J."/>
            <person name="Nagy L.G."/>
            <person name="Grigoriev I.V."/>
        </authorList>
    </citation>
    <scope>NUCLEOTIDE SEQUENCE</scope>
    <source>
        <strain evidence="1">HWK02</strain>
    </source>
</reference>
<protein>
    <submittedName>
        <fullName evidence="1">Uncharacterized protein</fullName>
    </submittedName>
</protein>
<evidence type="ECO:0000313" key="1">
    <source>
        <dbReference type="EMBL" id="KAK0483102.1"/>
    </source>
</evidence>
<dbReference type="AlphaFoldDB" id="A0AA39UBF9"/>
<name>A0AA39UBF9_9AGAR</name>
<comment type="caution">
    <text evidence="1">The sequence shown here is derived from an EMBL/GenBank/DDBJ whole genome shotgun (WGS) entry which is preliminary data.</text>
</comment>
<evidence type="ECO:0000313" key="2">
    <source>
        <dbReference type="Proteomes" id="UP001175228"/>
    </source>
</evidence>
<sequence>MKVSRVLLRYVLLSSGFPLLLLSLAACSCWFSEGFGDSLLNQTQRSHLTTSEASLPACTIGAGILATPLDTDYNGQTIEADFRLMMNCQDTNTGYFACSFLPKRIAKAAGPQPKITMNTLPQGLIDLIVDGLQDDHAALKSISLTSRVFYPRTRPHLFRRVELFEDEQAQRFAALCHDSGYRAFGCVPRHRILLFQRRGLGDTISVFALFKANNGVLGR</sequence>
<organism evidence="1 2">
    <name type="scientific">Armillaria luteobubalina</name>
    <dbReference type="NCBI Taxonomy" id="153913"/>
    <lineage>
        <taxon>Eukaryota</taxon>
        <taxon>Fungi</taxon>
        <taxon>Dikarya</taxon>
        <taxon>Basidiomycota</taxon>
        <taxon>Agaricomycotina</taxon>
        <taxon>Agaricomycetes</taxon>
        <taxon>Agaricomycetidae</taxon>
        <taxon>Agaricales</taxon>
        <taxon>Marasmiineae</taxon>
        <taxon>Physalacriaceae</taxon>
        <taxon>Armillaria</taxon>
    </lineage>
</organism>
<proteinExistence type="predicted"/>
<gene>
    <name evidence="1" type="ORF">EDD18DRAFT_754833</name>
</gene>
<dbReference type="Proteomes" id="UP001175228">
    <property type="component" value="Unassembled WGS sequence"/>
</dbReference>
<accession>A0AA39UBF9</accession>
<keyword evidence="2" id="KW-1185">Reference proteome</keyword>
<dbReference type="PROSITE" id="PS51257">
    <property type="entry name" value="PROKAR_LIPOPROTEIN"/>
    <property type="match status" value="1"/>
</dbReference>